<sequence>MLCTLLLPCTIRNSFCQSFFPPPNRTGNFIKRKCIVKTTGSTGGLLHS</sequence>
<dbReference type="HOGENOM" id="CLU_3151327_0_0_9"/>
<evidence type="ECO:0000313" key="2">
    <source>
        <dbReference type="Proteomes" id="UP000003340"/>
    </source>
</evidence>
<reference evidence="1 2" key="2">
    <citation type="submission" date="2009-02" db="EMBL/GenBank/DDBJ databases">
        <title>Draft genome sequence of Clostridium methylpentosum (DSM 5476).</title>
        <authorList>
            <person name="Sudarsanam P."/>
            <person name="Ley R."/>
            <person name="Guruge J."/>
            <person name="Turnbaugh P.J."/>
            <person name="Mahowald M."/>
            <person name="Liep D."/>
            <person name="Gordon J."/>
        </authorList>
    </citation>
    <scope>NUCLEOTIDE SEQUENCE [LARGE SCALE GENOMIC DNA]</scope>
    <source>
        <strain evidence="1 2">DSM 5476</strain>
    </source>
</reference>
<accession>C0EGW9</accession>
<dbReference type="AlphaFoldDB" id="C0EGW9"/>
<keyword evidence="2" id="KW-1185">Reference proteome</keyword>
<comment type="caution">
    <text evidence="1">The sequence shown here is derived from an EMBL/GenBank/DDBJ whole genome shotgun (WGS) entry which is preliminary data.</text>
</comment>
<name>C0EGW9_9FIRM</name>
<dbReference type="EMBL" id="ACEC01000111">
    <property type="protein sequence ID" value="EEG29296.1"/>
    <property type="molecule type" value="Genomic_DNA"/>
</dbReference>
<evidence type="ECO:0000313" key="1">
    <source>
        <dbReference type="EMBL" id="EEG29296.1"/>
    </source>
</evidence>
<reference evidence="1 2" key="1">
    <citation type="submission" date="2009-01" db="EMBL/GenBank/DDBJ databases">
        <authorList>
            <person name="Fulton L."/>
            <person name="Clifton S."/>
            <person name="Fulton B."/>
            <person name="Xu J."/>
            <person name="Minx P."/>
            <person name="Pepin K.H."/>
            <person name="Johnson M."/>
            <person name="Bhonagiri V."/>
            <person name="Nash W.E."/>
            <person name="Mardis E.R."/>
            <person name="Wilson R.K."/>
        </authorList>
    </citation>
    <scope>NUCLEOTIDE SEQUENCE [LARGE SCALE GENOMIC DNA]</scope>
    <source>
        <strain evidence="1 2">DSM 5476</strain>
    </source>
</reference>
<gene>
    <name evidence="1" type="ORF">CLOSTMETH_03113</name>
</gene>
<dbReference type="Proteomes" id="UP000003340">
    <property type="component" value="Unassembled WGS sequence"/>
</dbReference>
<proteinExistence type="predicted"/>
<dbReference type="STRING" id="537013.CLOSTMETH_03113"/>
<organism evidence="1 2">
    <name type="scientific">[Clostridium] methylpentosum DSM 5476</name>
    <dbReference type="NCBI Taxonomy" id="537013"/>
    <lineage>
        <taxon>Bacteria</taxon>
        <taxon>Bacillati</taxon>
        <taxon>Bacillota</taxon>
        <taxon>Clostridia</taxon>
        <taxon>Eubacteriales</taxon>
        <taxon>Oscillospiraceae</taxon>
        <taxon>Oscillospiraceae incertae sedis</taxon>
    </lineage>
</organism>
<protein>
    <submittedName>
        <fullName evidence="1">Uncharacterized protein</fullName>
    </submittedName>
</protein>